<sequence length="712" mass="79214">MKRAFVFLLILCMTLCVNAIPAKRKGYTTIRLTDGREVLATLVGDEYLHYMQAEDGQQYIYNPVLGGFEALYLANLKRTAAVTRSQINQVRRHRRLVTAKILQENKPQIKKALLLLVQFPDKQFLPQHTPLLYENICNTPNFQHKLGFKGSVKDYFKAQSNGLFDLAFDVKGPINLSHPYAYYGANNKAGEDIRPEEMVKEACRAVDVQVDFADYDWNHDGEVDAVYILYAGQGENTTYKTDPQTIWPHQSELSSTNDVLTLDGVTIRPYACSAELIGAHQIDGIGTICHEFSHLLGLPDMYDTVNQENYGMCTWDIMDQGAYNGNAFVPAGYTSYERMFCGWMTPHKLTKDTLVQNVKPLSEGGESYILYNDGHLNEYYLLENRAKTKWDAYLDGEGLLVLHVDYDAQAWSDNEVNTDNSHQRCTIFHADDSDRYLTSLGMFHSAEVAGDPYPYKGNNCLTSTSQPAANLFHANAQGSMLMNKNLTNIQRHTNGTVSFQLSVGTRTADDTAAPLPDGVLFHETFNQCHGTGGNSGGFRGRVATQRSQYLPDVQGWTVLSGAAYGGDRCARFGLAKNGVGIVFSPSFMAIGTDTLIFVAAPFGNDGNSVDVYINEKLLDSFPLQTDAWTTISAPFEGKGATVIKFVPDRRLFLDDVKVVGPRSTTNGIQSFSTIYPSPCTHRIYNLHGQYVGDDLSTLPQGIYVINGRKILK</sequence>
<evidence type="ECO:0000313" key="4">
    <source>
        <dbReference type="Proteomes" id="UP000029723"/>
    </source>
</evidence>
<dbReference type="EMBL" id="JRPQ01000066">
    <property type="protein sequence ID" value="KGI22552.1"/>
    <property type="molecule type" value="Genomic_DNA"/>
</dbReference>
<dbReference type="Pfam" id="PF05547">
    <property type="entry name" value="Peptidase_M6"/>
    <property type="match status" value="1"/>
</dbReference>
<gene>
    <name evidence="3" type="ORF">HMPREF9304_03830</name>
</gene>
<dbReference type="OrthoDB" id="9813478at2"/>
<feature type="signal peptide" evidence="1">
    <location>
        <begin position="1"/>
        <end position="19"/>
    </location>
</feature>
<dbReference type="AlphaFoldDB" id="A0A098YTC1"/>
<dbReference type="GO" id="GO:0008233">
    <property type="term" value="F:peptidase activity"/>
    <property type="evidence" value="ECO:0007669"/>
    <property type="project" value="InterPro"/>
</dbReference>
<comment type="caution">
    <text evidence="3">The sequence shown here is derived from an EMBL/GenBank/DDBJ whole genome shotgun (WGS) entry which is preliminary data.</text>
</comment>
<dbReference type="PANTHER" id="PTHR41775:SF1">
    <property type="entry name" value="PEPTIDASE M6-LIKE DOMAIN-CONTAINING PROTEIN"/>
    <property type="match status" value="1"/>
</dbReference>
<protein>
    <submittedName>
        <fullName evidence="3">Peptidase M6</fullName>
    </submittedName>
</protein>
<reference evidence="3 4" key="1">
    <citation type="submission" date="2014-07" db="EMBL/GenBank/DDBJ databases">
        <authorList>
            <person name="McCorrison J."/>
            <person name="Sanka R."/>
            <person name="Torralba M."/>
            <person name="Gillis M."/>
            <person name="Haft D.H."/>
            <person name="Methe B."/>
            <person name="Sutton G."/>
            <person name="Nelson K.E."/>
        </authorList>
    </citation>
    <scope>NUCLEOTIDE SEQUENCE [LARGE SCALE GENOMIC DNA]</scope>
    <source>
        <strain evidence="3 4">S9-PR14</strain>
    </source>
</reference>
<name>A0A098YTC1_9BACT</name>
<proteinExistence type="predicted"/>
<dbReference type="SUPFAM" id="SSF55486">
    <property type="entry name" value="Metalloproteases ('zincins'), catalytic domain"/>
    <property type="match status" value="1"/>
</dbReference>
<feature type="domain" description="Peptidase M6-like" evidence="2">
    <location>
        <begin position="106"/>
        <end position="337"/>
    </location>
</feature>
<dbReference type="NCBIfam" id="TIGR03296">
    <property type="entry name" value="M6dom_TIGR03296"/>
    <property type="match status" value="1"/>
</dbReference>
<dbReference type="RefSeq" id="WP_036926524.1">
    <property type="nucleotide sequence ID" value="NZ_JRPQ01000066.1"/>
</dbReference>
<keyword evidence="1" id="KW-0732">Signal</keyword>
<dbReference type="InterPro" id="IPR008757">
    <property type="entry name" value="Peptidase_M6-like_domain"/>
</dbReference>
<dbReference type="GO" id="GO:0006508">
    <property type="term" value="P:proteolysis"/>
    <property type="evidence" value="ECO:0007669"/>
    <property type="project" value="InterPro"/>
</dbReference>
<evidence type="ECO:0000259" key="2">
    <source>
        <dbReference type="Pfam" id="PF05547"/>
    </source>
</evidence>
<dbReference type="PANTHER" id="PTHR41775">
    <property type="entry name" value="SECRETED PROTEIN-RELATED"/>
    <property type="match status" value="1"/>
</dbReference>
<evidence type="ECO:0000313" key="3">
    <source>
        <dbReference type="EMBL" id="KGI22552.1"/>
    </source>
</evidence>
<dbReference type="Proteomes" id="UP000029723">
    <property type="component" value="Unassembled WGS sequence"/>
</dbReference>
<evidence type="ECO:0000256" key="1">
    <source>
        <dbReference type="SAM" id="SignalP"/>
    </source>
</evidence>
<accession>A0A098YTC1</accession>
<feature type="chain" id="PRO_5001942762" evidence="1">
    <location>
        <begin position="20"/>
        <end position="712"/>
    </location>
</feature>
<organism evidence="3 4">
    <name type="scientific">Hoylesella timonensis S9-PR14</name>
    <dbReference type="NCBI Taxonomy" id="1401062"/>
    <lineage>
        <taxon>Bacteria</taxon>
        <taxon>Pseudomonadati</taxon>
        <taxon>Bacteroidota</taxon>
        <taxon>Bacteroidia</taxon>
        <taxon>Bacteroidales</taxon>
        <taxon>Prevotellaceae</taxon>
        <taxon>Hoylesella</taxon>
    </lineage>
</organism>